<keyword evidence="6" id="KW-0472">Membrane</keyword>
<gene>
    <name evidence="8" type="ORF">BSZ37_16500</name>
</gene>
<dbReference type="InterPro" id="IPR003661">
    <property type="entry name" value="HisK_dim/P_dom"/>
</dbReference>
<feature type="region of interest" description="Disordered" evidence="5">
    <location>
        <begin position="523"/>
        <end position="542"/>
    </location>
</feature>
<dbReference type="PANTHER" id="PTHR43065">
    <property type="entry name" value="SENSOR HISTIDINE KINASE"/>
    <property type="match status" value="1"/>
</dbReference>
<proteinExistence type="predicted"/>
<dbReference type="InterPro" id="IPR003594">
    <property type="entry name" value="HATPase_dom"/>
</dbReference>
<dbReference type="Gene3D" id="1.10.287.130">
    <property type="match status" value="1"/>
</dbReference>
<keyword evidence="6" id="KW-1133">Transmembrane helix</keyword>
<name>A0A271J3A1_9BACT</name>
<dbReference type="SUPFAM" id="SSF47384">
    <property type="entry name" value="Homodimeric domain of signal transducing histidine kinase"/>
    <property type="match status" value="1"/>
</dbReference>
<evidence type="ECO:0000256" key="6">
    <source>
        <dbReference type="SAM" id="Phobius"/>
    </source>
</evidence>
<protein>
    <recommendedName>
        <fullName evidence="2">histidine kinase</fullName>
        <ecNumber evidence="2">2.7.13.3</ecNumber>
    </recommendedName>
</protein>
<evidence type="ECO:0000256" key="4">
    <source>
        <dbReference type="SAM" id="Coils"/>
    </source>
</evidence>
<feature type="transmembrane region" description="Helical" evidence="6">
    <location>
        <begin position="147"/>
        <end position="168"/>
    </location>
</feature>
<feature type="transmembrane region" description="Helical" evidence="6">
    <location>
        <begin position="74"/>
        <end position="89"/>
    </location>
</feature>
<dbReference type="InterPro" id="IPR036097">
    <property type="entry name" value="HisK_dim/P_sf"/>
</dbReference>
<dbReference type="PRINTS" id="PR00344">
    <property type="entry name" value="BCTRLSENSOR"/>
</dbReference>
<feature type="transmembrane region" description="Helical" evidence="6">
    <location>
        <begin position="180"/>
        <end position="200"/>
    </location>
</feature>
<dbReference type="SMART" id="SM00387">
    <property type="entry name" value="HATPase_c"/>
    <property type="match status" value="1"/>
</dbReference>
<reference evidence="8 9" key="1">
    <citation type="submission" date="2016-11" db="EMBL/GenBank/DDBJ databases">
        <title>Study of marine rhodopsin-containing bacteria.</title>
        <authorList>
            <person name="Yoshizawa S."/>
            <person name="Kumagai Y."/>
            <person name="Kogure K."/>
        </authorList>
    </citation>
    <scope>NUCLEOTIDE SEQUENCE [LARGE SCALE GENOMIC DNA]</scope>
    <source>
        <strain evidence="8 9">SAORIC-28</strain>
    </source>
</reference>
<evidence type="ECO:0000259" key="7">
    <source>
        <dbReference type="PROSITE" id="PS50109"/>
    </source>
</evidence>
<evidence type="ECO:0000313" key="9">
    <source>
        <dbReference type="Proteomes" id="UP000216339"/>
    </source>
</evidence>
<dbReference type="Gene3D" id="3.30.565.10">
    <property type="entry name" value="Histidine kinase-like ATPase, C-terminal domain"/>
    <property type="match status" value="1"/>
</dbReference>
<dbReference type="CDD" id="cd00082">
    <property type="entry name" value="HisKA"/>
    <property type="match status" value="1"/>
</dbReference>
<organism evidence="8 9">
    <name type="scientific">Rubrivirga marina</name>
    <dbReference type="NCBI Taxonomy" id="1196024"/>
    <lineage>
        <taxon>Bacteria</taxon>
        <taxon>Pseudomonadati</taxon>
        <taxon>Rhodothermota</taxon>
        <taxon>Rhodothermia</taxon>
        <taxon>Rhodothermales</taxon>
        <taxon>Rubricoccaceae</taxon>
        <taxon>Rubrivirga</taxon>
    </lineage>
</organism>
<evidence type="ECO:0000313" key="8">
    <source>
        <dbReference type="EMBL" id="PAP77923.1"/>
    </source>
</evidence>
<feature type="transmembrane region" description="Helical" evidence="6">
    <location>
        <begin position="95"/>
        <end position="114"/>
    </location>
</feature>
<feature type="domain" description="Histidine kinase" evidence="7">
    <location>
        <begin position="268"/>
        <end position="514"/>
    </location>
</feature>
<dbReference type="Proteomes" id="UP000216339">
    <property type="component" value="Unassembled WGS sequence"/>
</dbReference>
<keyword evidence="9" id="KW-1185">Reference proteome</keyword>
<dbReference type="SUPFAM" id="SSF55874">
    <property type="entry name" value="ATPase domain of HSP90 chaperone/DNA topoisomerase II/histidine kinase"/>
    <property type="match status" value="1"/>
</dbReference>
<evidence type="ECO:0000256" key="5">
    <source>
        <dbReference type="SAM" id="MobiDB-lite"/>
    </source>
</evidence>
<dbReference type="GO" id="GO:0000155">
    <property type="term" value="F:phosphorelay sensor kinase activity"/>
    <property type="evidence" value="ECO:0007669"/>
    <property type="project" value="InterPro"/>
</dbReference>
<dbReference type="EC" id="2.7.13.3" evidence="2"/>
<keyword evidence="6" id="KW-0812">Transmembrane</keyword>
<comment type="catalytic activity">
    <reaction evidence="1">
        <text>ATP + protein L-histidine = ADP + protein N-phospho-L-histidine.</text>
        <dbReference type="EC" id="2.7.13.3"/>
    </reaction>
</comment>
<evidence type="ECO:0000256" key="1">
    <source>
        <dbReference type="ARBA" id="ARBA00000085"/>
    </source>
</evidence>
<accession>A0A271J3A1</accession>
<dbReference type="PROSITE" id="PS50109">
    <property type="entry name" value="HIS_KIN"/>
    <property type="match status" value="1"/>
</dbReference>
<evidence type="ECO:0000256" key="2">
    <source>
        <dbReference type="ARBA" id="ARBA00012438"/>
    </source>
</evidence>
<dbReference type="Pfam" id="PF00512">
    <property type="entry name" value="HisKA"/>
    <property type="match status" value="1"/>
</dbReference>
<keyword evidence="3" id="KW-0597">Phosphoprotein</keyword>
<evidence type="ECO:0000256" key="3">
    <source>
        <dbReference type="ARBA" id="ARBA00022553"/>
    </source>
</evidence>
<feature type="transmembrane region" description="Helical" evidence="6">
    <location>
        <begin position="121"/>
        <end position="141"/>
    </location>
</feature>
<sequence length="542" mass="58055">MLWERYVAPSRAERDPGFRAVLDGASVLGMKVAGLFGIVALVGVGVSAGVTSVLEGAGMRGAAGQIGDALSEKLFVYAIAAVFLGVARFRPGLHISRWLLATYVLVGSGILMYVDVGRQDIEFLAAWLSLLLLFTVGTVPFQPVQTLALGVIITVLHTGAAVMLGEVGQITDPGEGVRRMSYLVLVTFLCTAMSAALYAGRRAQYRGTLRLSRLRDRLQQRGRQLEARSSELEQQQAELTTSLSRLEQAQTQLVQQEKMASLGQLTAGVAHELKNPLNFVNNFAQLLVELLDDFEQEIREDDQQTVAQALDTSGDLLDDLRSNAVKIREHGRRADGIIRSMLAHSRATPGPSRPAPLNSLLKEYVGLAYHGMRAEHTGFNVDIQTDFDAEVGEVVMVPEEMGRVFLNLLDNALQALRARAAEAPDFDPTLTVTSRPWGDGGVRVEIADNGIGISPEVRDRIFEPFFTTKPTGEGTGLGLSLAYEIVVHGHSGELSVETEEGEGTTFVVCLPGAPPAGDGIAPPSATVGAASEGVEGRTEAGA</sequence>
<dbReference type="InterPro" id="IPR036890">
    <property type="entry name" value="HATPase_C_sf"/>
</dbReference>
<dbReference type="Pfam" id="PF02518">
    <property type="entry name" value="HATPase_c"/>
    <property type="match status" value="1"/>
</dbReference>
<dbReference type="PANTHER" id="PTHR43065:SF42">
    <property type="entry name" value="TWO-COMPONENT SENSOR PPRA"/>
    <property type="match status" value="1"/>
</dbReference>
<comment type="caution">
    <text evidence="8">The sequence shown here is derived from an EMBL/GenBank/DDBJ whole genome shotgun (WGS) entry which is preliminary data.</text>
</comment>
<feature type="coiled-coil region" evidence="4">
    <location>
        <begin position="215"/>
        <end position="252"/>
    </location>
</feature>
<dbReference type="AlphaFoldDB" id="A0A271J3A1"/>
<feature type="transmembrane region" description="Helical" evidence="6">
    <location>
        <begin position="32"/>
        <end position="54"/>
    </location>
</feature>
<dbReference type="InterPro" id="IPR005467">
    <property type="entry name" value="His_kinase_dom"/>
</dbReference>
<keyword evidence="4" id="KW-0175">Coiled coil</keyword>
<dbReference type="SMART" id="SM00388">
    <property type="entry name" value="HisKA"/>
    <property type="match status" value="1"/>
</dbReference>
<dbReference type="EMBL" id="MQWD01000001">
    <property type="protein sequence ID" value="PAP77923.1"/>
    <property type="molecule type" value="Genomic_DNA"/>
</dbReference>
<dbReference type="InterPro" id="IPR004358">
    <property type="entry name" value="Sig_transdc_His_kin-like_C"/>
</dbReference>